<dbReference type="GO" id="GO:0005524">
    <property type="term" value="F:ATP binding"/>
    <property type="evidence" value="ECO:0007669"/>
    <property type="project" value="UniProtKB-KW"/>
</dbReference>
<dbReference type="AlphaFoldDB" id="A0A165WML2"/>
<dbReference type="InterPro" id="IPR050406">
    <property type="entry name" value="FGGY_Carb_Kinase"/>
</dbReference>
<comment type="similarity">
    <text evidence="1">Belongs to the FGGY kinase family.</text>
</comment>
<dbReference type="InterPro" id="IPR018484">
    <property type="entry name" value="FGGY_N"/>
</dbReference>
<dbReference type="GO" id="GO:0019301">
    <property type="term" value="P:rhamnose catabolic process"/>
    <property type="evidence" value="ECO:0007669"/>
    <property type="project" value="InterPro"/>
</dbReference>
<comment type="caution">
    <text evidence="9">The sequence shown here is derived from an EMBL/GenBank/DDBJ whole genome shotgun (WGS) entry which is preliminary data.</text>
</comment>
<keyword evidence="5" id="KW-0067">ATP-binding</keyword>
<keyword evidence="3" id="KW-0547">Nucleotide-binding</keyword>
<sequence>MKRVLAFDLGASNGRLILGEYENKKLNITEIHRFQNNPITIGDHLHWDLNYLFTEMKKGIKKFVEVYGKRIDGIGFDTWGVDFGLISEEGDLLENPYSYRDTHTVLFMDEVHEKIDKKKLFQMTGVEPAAINTLYQLYAILKTRPELIEKAKYILMTPSLFAYLFTGEIKNEFTISSTSQLLNWEKKDWDETILNKLFADKVNFAPLAETNRILAKTKASINKELGIDPANVIAVPGHDTACALGAMPIQNDQTSCFMSCGTWVLIGVTVEKPVVSDEAYEWGFTNEGTFDGKFRLQKNNTGLWFIQQCKKEWNDNGEGISYEEESRLIEEAEPFRSFINPNDPSFFNPPSMLKAIQDYCQKTLQPIPETKGQFLRCILESLAFQYRFVIERLENLIHHNIRSIHMGGGGIQNKWFCRFIAGAAKRTVYAGPVEASAIGNMLSQLIALGEIADLEEARKIVTNSFSFKTYEPENCDHWEKHYKSFLAIIK</sequence>
<dbReference type="InterPro" id="IPR018485">
    <property type="entry name" value="FGGY_C"/>
</dbReference>
<name>A0A165WML2_9BACI</name>
<evidence type="ECO:0000313" key="10">
    <source>
        <dbReference type="Proteomes" id="UP000076476"/>
    </source>
</evidence>
<evidence type="ECO:0000256" key="2">
    <source>
        <dbReference type="ARBA" id="ARBA00022679"/>
    </source>
</evidence>
<dbReference type="Gene3D" id="3.30.420.40">
    <property type="match status" value="2"/>
</dbReference>
<dbReference type="STRING" id="33936.AZI98_15940"/>
<evidence type="ECO:0000313" key="9">
    <source>
        <dbReference type="EMBL" id="KZN95116.1"/>
    </source>
</evidence>
<dbReference type="Pfam" id="PF02782">
    <property type="entry name" value="FGGY_C"/>
    <property type="match status" value="1"/>
</dbReference>
<dbReference type="GO" id="GO:0008993">
    <property type="term" value="F:rhamnulokinase activity"/>
    <property type="evidence" value="ECO:0007669"/>
    <property type="project" value="InterPro"/>
</dbReference>
<accession>A0A165WML2</accession>
<evidence type="ECO:0000256" key="1">
    <source>
        <dbReference type="ARBA" id="ARBA00009156"/>
    </source>
</evidence>
<dbReference type="Proteomes" id="UP000076476">
    <property type="component" value="Unassembled WGS sequence"/>
</dbReference>
<feature type="domain" description="Carbohydrate kinase FGGY C-terminal" evidence="8">
    <location>
        <begin position="258"/>
        <end position="447"/>
    </location>
</feature>
<dbReference type="PANTHER" id="PTHR43095:SF2">
    <property type="entry name" value="GLUCONOKINASE"/>
    <property type="match status" value="1"/>
</dbReference>
<keyword evidence="6" id="KW-0684">Rhamnose metabolism</keyword>
<dbReference type="Pfam" id="PF00370">
    <property type="entry name" value="FGGY_N"/>
    <property type="match status" value="1"/>
</dbReference>
<evidence type="ECO:0000256" key="6">
    <source>
        <dbReference type="ARBA" id="ARBA00023308"/>
    </source>
</evidence>
<evidence type="ECO:0000256" key="3">
    <source>
        <dbReference type="ARBA" id="ARBA00022741"/>
    </source>
</evidence>
<keyword evidence="10" id="KW-1185">Reference proteome</keyword>
<dbReference type="EMBL" id="LWBR01000065">
    <property type="protein sequence ID" value="KZN95116.1"/>
    <property type="molecule type" value="Genomic_DNA"/>
</dbReference>
<evidence type="ECO:0000256" key="4">
    <source>
        <dbReference type="ARBA" id="ARBA00022777"/>
    </source>
</evidence>
<reference evidence="9 10" key="1">
    <citation type="submission" date="2016-04" db="EMBL/GenBank/DDBJ databases">
        <title>Draft genome sequence of Aeribacillus pallidus 8m3 from petroleum reservoir.</title>
        <authorList>
            <person name="Poltaraus A.B."/>
            <person name="Nazina T.N."/>
            <person name="Tourova T.P."/>
            <person name="Malakho S.M."/>
            <person name="Korshunova A.V."/>
            <person name="Sokolova D.S."/>
        </authorList>
    </citation>
    <scope>NUCLEOTIDE SEQUENCE [LARGE SCALE GENOMIC DNA]</scope>
    <source>
        <strain evidence="9 10">8m3</strain>
    </source>
</reference>
<dbReference type="CDD" id="cd07771">
    <property type="entry name" value="ASKHA_NBD_FGGY_RhaB-like"/>
    <property type="match status" value="1"/>
</dbReference>
<dbReference type="PANTHER" id="PTHR43095">
    <property type="entry name" value="SUGAR KINASE"/>
    <property type="match status" value="1"/>
</dbReference>
<keyword evidence="2" id="KW-0808">Transferase</keyword>
<dbReference type="RefSeq" id="WP_063389245.1">
    <property type="nucleotide sequence ID" value="NZ_LWBR01000065.1"/>
</dbReference>
<gene>
    <name evidence="9" type="ORF">AZI98_15940</name>
</gene>
<dbReference type="InterPro" id="IPR013449">
    <property type="entry name" value="Rhamnulokinase"/>
</dbReference>
<evidence type="ECO:0000259" key="8">
    <source>
        <dbReference type="Pfam" id="PF02782"/>
    </source>
</evidence>
<feature type="domain" description="Carbohydrate kinase FGGY N-terminal" evidence="7">
    <location>
        <begin position="4"/>
        <end position="244"/>
    </location>
</feature>
<keyword evidence="4 9" id="KW-0418">Kinase</keyword>
<evidence type="ECO:0000259" key="7">
    <source>
        <dbReference type="Pfam" id="PF00370"/>
    </source>
</evidence>
<dbReference type="OrthoDB" id="9761504at2"/>
<evidence type="ECO:0000256" key="5">
    <source>
        <dbReference type="ARBA" id="ARBA00022840"/>
    </source>
</evidence>
<proteinExistence type="inferred from homology"/>
<protein>
    <submittedName>
        <fullName evidence="9">Rhamnulokinase</fullName>
    </submittedName>
</protein>
<organism evidence="9 10">
    <name type="scientific">Aeribacillus pallidus</name>
    <dbReference type="NCBI Taxonomy" id="33936"/>
    <lineage>
        <taxon>Bacteria</taxon>
        <taxon>Bacillati</taxon>
        <taxon>Bacillota</taxon>
        <taxon>Bacilli</taxon>
        <taxon>Bacillales</taxon>
        <taxon>Bacillaceae</taxon>
        <taxon>Aeribacillus</taxon>
    </lineage>
</organism>
<dbReference type="InterPro" id="IPR043129">
    <property type="entry name" value="ATPase_NBD"/>
</dbReference>
<dbReference type="SUPFAM" id="SSF53067">
    <property type="entry name" value="Actin-like ATPase domain"/>
    <property type="match status" value="2"/>
</dbReference>